<dbReference type="NCBIfam" id="TIGR01760">
    <property type="entry name" value="tape_meas_TP901"/>
    <property type="match status" value="1"/>
</dbReference>
<keyword evidence="3" id="KW-0812">Transmembrane</keyword>
<evidence type="ECO:0000259" key="4">
    <source>
        <dbReference type="Pfam" id="PF10145"/>
    </source>
</evidence>
<gene>
    <name evidence="5" type="ORF">MM239_17260</name>
</gene>
<feature type="transmembrane region" description="Helical" evidence="3">
    <location>
        <begin position="848"/>
        <end position="868"/>
    </location>
</feature>
<keyword evidence="3" id="KW-0472">Membrane</keyword>
<evidence type="ECO:0000256" key="2">
    <source>
        <dbReference type="SAM" id="Coils"/>
    </source>
</evidence>
<dbReference type="Proteomes" id="UP001165489">
    <property type="component" value="Unassembled WGS sequence"/>
</dbReference>
<comment type="caution">
    <text evidence="5">The sequence shown here is derived from an EMBL/GenBank/DDBJ whole genome shotgun (WGS) entry which is preliminary data.</text>
</comment>
<dbReference type="Pfam" id="PF10145">
    <property type="entry name" value="PhageMin_Tail"/>
    <property type="match status" value="1"/>
</dbReference>
<dbReference type="InterPro" id="IPR010090">
    <property type="entry name" value="Phage_tape_meas"/>
</dbReference>
<keyword evidence="6" id="KW-1185">Reference proteome</keyword>
<dbReference type="EMBL" id="JAKZGP010000061">
    <property type="protein sequence ID" value="MCH7411150.1"/>
    <property type="molecule type" value="Genomic_DNA"/>
</dbReference>
<name>A0ABS9V4N3_9BACT</name>
<evidence type="ECO:0000256" key="3">
    <source>
        <dbReference type="SAM" id="Phobius"/>
    </source>
</evidence>
<proteinExistence type="predicted"/>
<keyword evidence="2" id="KW-0175">Coiled coil</keyword>
<feature type="domain" description="Phage tail tape measure protein" evidence="4">
    <location>
        <begin position="90"/>
        <end position="287"/>
    </location>
</feature>
<feature type="transmembrane region" description="Helical" evidence="3">
    <location>
        <begin position="382"/>
        <end position="403"/>
    </location>
</feature>
<evidence type="ECO:0000313" key="5">
    <source>
        <dbReference type="EMBL" id="MCH7411150.1"/>
    </source>
</evidence>
<protein>
    <submittedName>
        <fullName evidence="5">Phage tail tape measure protein</fullName>
    </submittedName>
</protein>
<dbReference type="PANTHER" id="PTHR37813:SF1">
    <property type="entry name" value="FELS-2 PROPHAGE PROTEIN"/>
    <property type="match status" value="1"/>
</dbReference>
<feature type="coiled-coil region" evidence="2">
    <location>
        <begin position="585"/>
        <end position="637"/>
    </location>
</feature>
<reference evidence="5" key="1">
    <citation type="submission" date="2022-03" db="EMBL/GenBank/DDBJ databases">
        <title>De novo assembled genomes of Belliella spp. (Cyclobacteriaceae) strains.</title>
        <authorList>
            <person name="Szabo A."/>
            <person name="Korponai K."/>
            <person name="Felfoldi T."/>
        </authorList>
    </citation>
    <scope>NUCLEOTIDE SEQUENCE</scope>
    <source>
        <strain evidence="5">DSM 111904</strain>
    </source>
</reference>
<evidence type="ECO:0000256" key="1">
    <source>
        <dbReference type="ARBA" id="ARBA00022612"/>
    </source>
</evidence>
<keyword evidence="1" id="KW-1188">Viral release from host cell</keyword>
<feature type="transmembrane region" description="Helical" evidence="3">
    <location>
        <begin position="438"/>
        <end position="458"/>
    </location>
</feature>
<evidence type="ECO:0000313" key="6">
    <source>
        <dbReference type="Proteomes" id="UP001165489"/>
    </source>
</evidence>
<dbReference type="PANTHER" id="PTHR37813">
    <property type="entry name" value="FELS-2 PROPHAGE PROTEIN"/>
    <property type="match status" value="1"/>
</dbReference>
<sequence>MAGKTIAYLNVLIGADNRRLNSALDSSQKALQRFGTNLQSIGADLSLKVTAPLTAIGAISTQTASQFSDSMLKVKALSGATGDEFLKLENKAKQLGASTRFSGGEVADAMGYMALAGYNTNQILQSTSSVLALASASSTDLATTSDILTDTMSAYSIEANKASSVADIFATTQAKANTNVLQLGEAFKYVAPNFASAGQSIEDTASLLSVLANNGFKGSMAGTAMNAMLKDLTKNSVDGAIAIGNQSIKIYDANGAMRSAIDIIQDVESATKGMTQQSKDHALSKLFEERSIKAVNILLNSGSTELRRYQGLLGDATGSAERMSEEMESGLGGSLRRMKSNLEGIQIVIGENLAPTIDSLANVLQSITNWFTGLDASTQKNIVTFGLFAGAIPPILFGLGKLITMGVATIAKLKVLSVGMVGATGATTAFGVALSAVIAPVTAVIAVLGALYMAGEYLNKNYGKNKEYADRLNESTTKLNKIKQDSETITKDLTEASKGASKMTEAERKELVKLYNQRIANVKLDLEILKMEHKKQAQMASEITYWEALIEGVKAFGNTTQTVMNIGVKSANKYKDALELANPIIEETESNLNNLVSELQKIISNEGKIFTPTTTNAEKLAEQLKKTKEIVTSLDNELKKIGISSDVLGKSYDNITARVNALSSAMIELRMNGVSKLSDEYINVEKQYKKAFNSNALIEFSKRLQELTLKEHIVRIDFGGKMQNFNLDGIDGDEFAKRIEISGDKAFNASMKVAQKLNEPYKLMKEQQRQFLIDYSNQWTMQMANFISSSISQIGEGFGNLLVNGKSALEGMGSKILGSFGKFLVQMGSMAISYGIMQKAIISGFNPVTTIAAGAALVAIGGAMTALASKAQSSINSGGGSIGSGGNYSSDFFNKRNIGSDANQVEFKIQGDALVGVLNNNARFRNRF</sequence>
<keyword evidence="3" id="KW-1133">Transmembrane helix</keyword>
<accession>A0ABS9V4N3</accession>
<organism evidence="5 6">
    <name type="scientific">Belliella filtrata</name>
    <dbReference type="NCBI Taxonomy" id="2923435"/>
    <lineage>
        <taxon>Bacteria</taxon>
        <taxon>Pseudomonadati</taxon>
        <taxon>Bacteroidota</taxon>
        <taxon>Cytophagia</taxon>
        <taxon>Cytophagales</taxon>
        <taxon>Cyclobacteriaceae</taxon>
        <taxon>Belliella</taxon>
    </lineage>
</organism>
<dbReference type="RefSeq" id="WP_241349503.1">
    <property type="nucleotide sequence ID" value="NZ_JAKZGP010000061.1"/>
</dbReference>